<protein>
    <submittedName>
        <fullName evidence="2">DUF6083 domain-containing protein</fullName>
    </submittedName>
</protein>
<feature type="compositionally biased region" description="Pro residues" evidence="1">
    <location>
        <begin position="151"/>
        <end position="163"/>
    </location>
</feature>
<name>A0AAU3GMQ6_9ACTN</name>
<dbReference type="EMBL" id="CP109535">
    <property type="protein sequence ID" value="WTY93426.1"/>
    <property type="molecule type" value="Genomic_DNA"/>
</dbReference>
<proteinExistence type="predicted"/>
<dbReference type="AlphaFoldDB" id="A0AAU3GMQ6"/>
<reference evidence="2" key="1">
    <citation type="submission" date="2022-10" db="EMBL/GenBank/DDBJ databases">
        <title>The complete genomes of actinobacterial strains from the NBC collection.</title>
        <authorList>
            <person name="Joergensen T.S."/>
            <person name="Alvarez Arevalo M."/>
            <person name="Sterndorff E.B."/>
            <person name="Faurdal D."/>
            <person name="Vuksanovic O."/>
            <person name="Mourched A.-S."/>
            <person name="Charusanti P."/>
            <person name="Shaw S."/>
            <person name="Blin K."/>
            <person name="Weber T."/>
        </authorList>
    </citation>
    <scope>NUCLEOTIDE SEQUENCE</scope>
    <source>
        <strain evidence="2">NBC_01401</strain>
    </source>
</reference>
<evidence type="ECO:0000313" key="2">
    <source>
        <dbReference type="EMBL" id="WTY93426.1"/>
    </source>
</evidence>
<feature type="compositionally biased region" description="Basic and acidic residues" evidence="1">
    <location>
        <begin position="51"/>
        <end position="67"/>
    </location>
</feature>
<feature type="region of interest" description="Disordered" evidence="1">
    <location>
        <begin position="13"/>
        <end position="72"/>
    </location>
</feature>
<sequence>MAPATFAAMCSATASSGRRWDGTPAGPTRSRALRVTPDSPTRLIRSAQPGHCDHCGNRTDRYPRADSDNSPVSLHPQELPAAAIPAIHRWHINSGTAHHAHDGTPWCRIPHTTLCPARPAPAAPTPQITALRRHLALHTRRLINNGTFTSPPTPSPTSPPADPCRPTRPVVHLLCSHYLAAHPIDTVQCVSQTRQRRRCTRPVLDPDIPSGSWTLLYAATPGRRPPHPGLSLMAVYDLTQLPYTEQLRWRHQRCPDHTAPGAADLSLAEWEPFDPALHHQHIHTRLPARTHTRHRT</sequence>
<evidence type="ECO:0000313" key="3">
    <source>
        <dbReference type="EMBL" id="WTY99949.1"/>
    </source>
</evidence>
<organism evidence="2">
    <name type="scientific">Streptomyces sp. NBC_01401</name>
    <dbReference type="NCBI Taxonomy" id="2903854"/>
    <lineage>
        <taxon>Bacteria</taxon>
        <taxon>Bacillati</taxon>
        <taxon>Actinomycetota</taxon>
        <taxon>Actinomycetes</taxon>
        <taxon>Kitasatosporales</taxon>
        <taxon>Streptomycetaceae</taxon>
        <taxon>Streptomyces</taxon>
    </lineage>
</organism>
<dbReference type="Pfam" id="PF19561">
    <property type="entry name" value="DUF6083"/>
    <property type="match status" value="1"/>
</dbReference>
<evidence type="ECO:0000256" key="1">
    <source>
        <dbReference type="SAM" id="MobiDB-lite"/>
    </source>
</evidence>
<gene>
    <name evidence="2" type="ORF">OG626_00285</name>
    <name evidence="3" type="ORF">OG626_36120</name>
</gene>
<dbReference type="EMBL" id="CP109535">
    <property type="protein sequence ID" value="WTY99949.1"/>
    <property type="molecule type" value="Genomic_DNA"/>
</dbReference>
<accession>A0AAU3GMQ6</accession>
<feature type="region of interest" description="Disordered" evidence="1">
    <location>
        <begin position="144"/>
        <end position="165"/>
    </location>
</feature>
<dbReference type="InterPro" id="IPR045729">
    <property type="entry name" value="DUF6083"/>
</dbReference>